<dbReference type="SUPFAM" id="SSF51556">
    <property type="entry name" value="Metallo-dependent hydrolases"/>
    <property type="match status" value="1"/>
</dbReference>
<dbReference type="Proteomes" id="UP000515934">
    <property type="component" value="Chromosome"/>
</dbReference>
<dbReference type="GO" id="GO:0019748">
    <property type="term" value="P:secondary metabolic process"/>
    <property type="evidence" value="ECO:0007669"/>
    <property type="project" value="TreeGrafter"/>
</dbReference>
<dbReference type="GO" id="GO:0005737">
    <property type="term" value="C:cytoplasm"/>
    <property type="evidence" value="ECO:0007669"/>
    <property type="project" value="TreeGrafter"/>
</dbReference>
<dbReference type="KEGG" id="ldn:H9L06_01360"/>
<name>A0A7G9S5C9_9MICO</name>
<protein>
    <submittedName>
        <fullName evidence="3">Amidohydrolase</fullName>
    </submittedName>
</protein>
<keyword evidence="4" id="KW-1185">Reference proteome</keyword>
<proteinExistence type="predicted"/>
<feature type="domain" description="Amidohydrolase-related" evidence="2">
    <location>
        <begin position="28"/>
        <end position="379"/>
    </location>
</feature>
<evidence type="ECO:0000256" key="1">
    <source>
        <dbReference type="ARBA" id="ARBA00023239"/>
    </source>
</evidence>
<dbReference type="InterPro" id="IPR006680">
    <property type="entry name" value="Amidohydro-rel"/>
</dbReference>
<evidence type="ECO:0000313" key="4">
    <source>
        <dbReference type="Proteomes" id="UP000515934"/>
    </source>
</evidence>
<dbReference type="AlphaFoldDB" id="A0A7G9S5C9"/>
<accession>A0A7G9S5C9</accession>
<dbReference type="InterPro" id="IPR032465">
    <property type="entry name" value="ACMSD"/>
</dbReference>
<dbReference type="PANTHER" id="PTHR21240:SF28">
    <property type="entry name" value="ISO-OROTATE DECARBOXYLASE (EUROFUNG)"/>
    <property type="match status" value="1"/>
</dbReference>
<organism evidence="3 4">
    <name type="scientific">Leucobacter denitrificans</name>
    <dbReference type="NCBI Taxonomy" id="683042"/>
    <lineage>
        <taxon>Bacteria</taxon>
        <taxon>Bacillati</taxon>
        <taxon>Actinomycetota</taxon>
        <taxon>Actinomycetes</taxon>
        <taxon>Micrococcales</taxon>
        <taxon>Microbacteriaceae</taxon>
        <taxon>Leucobacter</taxon>
    </lineage>
</organism>
<dbReference type="GO" id="GO:0016787">
    <property type="term" value="F:hydrolase activity"/>
    <property type="evidence" value="ECO:0007669"/>
    <property type="project" value="UniProtKB-KW"/>
</dbReference>
<reference evidence="3 4" key="1">
    <citation type="submission" date="2020-08" db="EMBL/GenBank/DDBJ databases">
        <title>Genome sequence of Leucobacter denitrificans KACC 14055T.</title>
        <authorList>
            <person name="Hyun D.-W."/>
            <person name="Bae J.-W."/>
        </authorList>
    </citation>
    <scope>NUCLEOTIDE SEQUENCE [LARGE SCALE GENOMIC DNA]</scope>
    <source>
        <strain evidence="3 4">KACC 14055</strain>
    </source>
</reference>
<dbReference type="Gene3D" id="3.20.20.140">
    <property type="entry name" value="Metal-dependent hydrolases"/>
    <property type="match status" value="1"/>
</dbReference>
<sequence length="380" mass="42874">MTITQTYDPITDTKSSGVDPVKVTTGIIDVDIHPLPAPGKLDPYLPEKWKSYMERFGVRTTHGLSHVSEYPQMFGNAMRGDSWPEEGMPGSDLKLLQEQHLDKYNVELGTLQCLSPGGKTLSPANQALNQDLGAALCTAVNDWQLHDMVAADPRLRLAMASMWEAPDLAAQEIYRIGQDNGVVSVLGLAKTLEPLGSRKYWPIFQAAVDVDLPLQIHLSQGGGHPNTGTGWTSYHTEYHTGMVQSFQNQIVSLILSGTFDRYPDLRVLFVEGNVAHFAPLIERLDYHWEVMRDEVPDLKRKPSEYIRDHIWLSTQPLDEPDNPQHLFEMIEEYCAENILYASDYPHFDFDSPDSSFPASMPQQMKEDILLNNGKRFFKLD</sequence>
<dbReference type="RefSeq" id="WP_187555522.1">
    <property type="nucleotide sequence ID" value="NZ_CP060716.1"/>
</dbReference>
<dbReference type="GO" id="GO:0016831">
    <property type="term" value="F:carboxy-lyase activity"/>
    <property type="evidence" value="ECO:0007669"/>
    <property type="project" value="InterPro"/>
</dbReference>
<dbReference type="PANTHER" id="PTHR21240">
    <property type="entry name" value="2-AMINO-3-CARBOXYLMUCONATE-6-SEMIALDEHYDE DECARBOXYLASE"/>
    <property type="match status" value="1"/>
</dbReference>
<dbReference type="Pfam" id="PF04909">
    <property type="entry name" value="Amidohydro_2"/>
    <property type="match status" value="1"/>
</dbReference>
<keyword evidence="3" id="KW-0378">Hydrolase</keyword>
<dbReference type="InterPro" id="IPR032466">
    <property type="entry name" value="Metal_Hydrolase"/>
</dbReference>
<evidence type="ECO:0000313" key="3">
    <source>
        <dbReference type="EMBL" id="QNN63054.1"/>
    </source>
</evidence>
<evidence type="ECO:0000259" key="2">
    <source>
        <dbReference type="Pfam" id="PF04909"/>
    </source>
</evidence>
<gene>
    <name evidence="3" type="ORF">H9L06_01360</name>
</gene>
<dbReference type="SMR" id="A0A7G9S5C9"/>
<keyword evidence="1" id="KW-0456">Lyase</keyword>
<dbReference type="EMBL" id="CP060716">
    <property type="protein sequence ID" value="QNN63054.1"/>
    <property type="molecule type" value="Genomic_DNA"/>
</dbReference>